<dbReference type="GO" id="GO:0004536">
    <property type="term" value="F:DNA nuclease activity"/>
    <property type="evidence" value="ECO:0007669"/>
    <property type="project" value="InterPro"/>
</dbReference>
<evidence type="ECO:0000256" key="2">
    <source>
        <dbReference type="ARBA" id="ARBA00022723"/>
    </source>
</evidence>
<dbReference type="InterPro" id="IPR001130">
    <property type="entry name" value="TatD-like"/>
</dbReference>
<sequence length="259" mass="28824">MLFDTHAHLDQEEFDDTRDAVVERARVAGVETIIAVGTTVAASQKCVEVAAKYPSVYAAVGLQPNYIAECGPDDWAEIERLATQPRVVAIGETGLDRHWDFTPFEMQQDYFDRHMALAGRLDLPFIVHMRDCDADIMEALRAEHRRREPLRGIMHSFTGDAAMAAECVGLGLHISFAGMVTYKKSQPLRDCAATIPAERLLIETDCPYLSPEPVRGKRPNEPAYVAHTATCIAIARSVSPQELGRQTTANARELFRIRD</sequence>
<evidence type="ECO:0000256" key="1">
    <source>
        <dbReference type="ARBA" id="ARBA00009275"/>
    </source>
</evidence>
<dbReference type="RefSeq" id="WP_152098544.1">
    <property type="nucleotide sequence ID" value="NZ_AP021861.1"/>
</dbReference>
<dbReference type="Pfam" id="PF01026">
    <property type="entry name" value="TatD_DNase"/>
    <property type="match status" value="1"/>
</dbReference>
<dbReference type="GO" id="GO:0005829">
    <property type="term" value="C:cytosol"/>
    <property type="evidence" value="ECO:0007669"/>
    <property type="project" value="TreeGrafter"/>
</dbReference>
<dbReference type="GO" id="GO:0046872">
    <property type="term" value="F:metal ion binding"/>
    <property type="evidence" value="ECO:0007669"/>
    <property type="project" value="UniProtKB-KW"/>
</dbReference>
<name>A0A5K7XE40_9BACT</name>
<feature type="binding site" evidence="4">
    <location>
        <position position="6"/>
    </location>
    <ligand>
        <name>a divalent metal cation</name>
        <dbReference type="ChEBI" id="CHEBI:60240"/>
        <label>1</label>
    </ligand>
</feature>
<dbReference type="Proteomes" id="UP000326837">
    <property type="component" value="Chromosome"/>
</dbReference>
<dbReference type="EMBL" id="AP021861">
    <property type="protein sequence ID" value="BBO32606.1"/>
    <property type="molecule type" value="Genomic_DNA"/>
</dbReference>
<dbReference type="SUPFAM" id="SSF51556">
    <property type="entry name" value="Metallo-dependent hydrolases"/>
    <property type="match status" value="1"/>
</dbReference>
<dbReference type="InterPro" id="IPR015991">
    <property type="entry name" value="TatD/YcfH-like"/>
</dbReference>
<evidence type="ECO:0000313" key="6">
    <source>
        <dbReference type="Proteomes" id="UP000326837"/>
    </source>
</evidence>
<keyword evidence="3 5" id="KW-0378">Hydrolase</keyword>
<dbReference type="CDD" id="cd01310">
    <property type="entry name" value="TatD_DNAse"/>
    <property type="match status" value="1"/>
</dbReference>
<comment type="similarity">
    <text evidence="1">Belongs to the metallo-dependent hydrolases superfamily. TatD-type hydrolase family.</text>
</comment>
<dbReference type="KEGG" id="lpav:PLANPX_2218"/>
<dbReference type="InterPro" id="IPR032466">
    <property type="entry name" value="Metal_Hydrolase"/>
</dbReference>
<organism evidence="5 6">
    <name type="scientific">Lacipirellula parvula</name>
    <dbReference type="NCBI Taxonomy" id="2650471"/>
    <lineage>
        <taxon>Bacteria</taxon>
        <taxon>Pseudomonadati</taxon>
        <taxon>Planctomycetota</taxon>
        <taxon>Planctomycetia</taxon>
        <taxon>Pirellulales</taxon>
        <taxon>Lacipirellulaceae</taxon>
        <taxon>Lacipirellula</taxon>
    </lineage>
</organism>
<feature type="binding site" evidence="4">
    <location>
        <position position="92"/>
    </location>
    <ligand>
        <name>a divalent metal cation</name>
        <dbReference type="ChEBI" id="CHEBI:60240"/>
        <label>1</label>
    </ligand>
</feature>
<dbReference type="PIRSF" id="PIRSF005902">
    <property type="entry name" value="DNase_TatD"/>
    <property type="match status" value="1"/>
</dbReference>
<dbReference type="GO" id="GO:0016788">
    <property type="term" value="F:hydrolase activity, acting on ester bonds"/>
    <property type="evidence" value="ECO:0007669"/>
    <property type="project" value="InterPro"/>
</dbReference>
<feature type="binding site" evidence="4">
    <location>
        <position position="155"/>
    </location>
    <ligand>
        <name>a divalent metal cation</name>
        <dbReference type="ChEBI" id="CHEBI:60240"/>
        <label>2</label>
    </ligand>
</feature>
<keyword evidence="6" id="KW-1185">Reference proteome</keyword>
<keyword evidence="2 4" id="KW-0479">Metal-binding</keyword>
<evidence type="ECO:0000256" key="3">
    <source>
        <dbReference type="ARBA" id="ARBA00022801"/>
    </source>
</evidence>
<proteinExistence type="inferred from homology"/>
<feature type="binding site" evidence="4">
    <location>
        <position position="8"/>
    </location>
    <ligand>
        <name>a divalent metal cation</name>
        <dbReference type="ChEBI" id="CHEBI:60240"/>
        <label>1</label>
    </ligand>
</feature>
<protein>
    <submittedName>
        <fullName evidence="5">Putative metal-dependent hydrolase YcfH</fullName>
    </submittedName>
</protein>
<dbReference type="PANTHER" id="PTHR46124">
    <property type="entry name" value="D-AMINOACYL-TRNA DEACYLASE"/>
    <property type="match status" value="1"/>
</dbReference>
<accession>A0A5K7XE40</accession>
<evidence type="ECO:0000256" key="4">
    <source>
        <dbReference type="PIRSR" id="PIRSR005902-1"/>
    </source>
</evidence>
<dbReference type="AlphaFoldDB" id="A0A5K7XE40"/>
<feature type="binding site" evidence="4">
    <location>
        <position position="205"/>
    </location>
    <ligand>
        <name>a divalent metal cation</name>
        <dbReference type="ChEBI" id="CHEBI:60240"/>
        <label>1</label>
    </ligand>
</feature>
<reference evidence="6" key="1">
    <citation type="submission" date="2019-10" db="EMBL/GenBank/DDBJ databases">
        <title>Lacipirellula parvula gen. nov., sp. nov., representing a lineage of planctomycetes widespread in freshwater anoxic habitats, and description of the family Lacipirellulaceae.</title>
        <authorList>
            <person name="Dedysh S.N."/>
            <person name="Kulichevskaya I.S."/>
            <person name="Beletsky A.V."/>
            <person name="Rakitin A.L."/>
            <person name="Mardanov A.V."/>
            <person name="Ivanova A.A."/>
            <person name="Saltykova V.X."/>
            <person name="Rijpstra W.I.C."/>
            <person name="Sinninghe Damste J.S."/>
            <person name="Ravin N.V."/>
        </authorList>
    </citation>
    <scope>NUCLEOTIDE SEQUENCE [LARGE SCALE GENOMIC DNA]</scope>
    <source>
        <strain evidence="6">PX69</strain>
    </source>
</reference>
<feature type="binding site" evidence="4">
    <location>
        <position position="128"/>
    </location>
    <ligand>
        <name>a divalent metal cation</name>
        <dbReference type="ChEBI" id="CHEBI:60240"/>
        <label>2</label>
    </ligand>
</feature>
<dbReference type="PROSITE" id="PS01137">
    <property type="entry name" value="TATD_1"/>
    <property type="match status" value="1"/>
</dbReference>
<evidence type="ECO:0000313" key="5">
    <source>
        <dbReference type="EMBL" id="BBO32606.1"/>
    </source>
</evidence>
<gene>
    <name evidence="5" type="ORF">PLANPX_2218</name>
</gene>
<dbReference type="PANTHER" id="PTHR46124:SF2">
    <property type="entry name" value="D-AMINOACYL-TRNA DEACYLASE"/>
    <property type="match status" value="1"/>
</dbReference>
<dbReference type="NCBIfam" id="TIGR00010">
    <property type="entry name" value="YchF/TatD family DNA exonuclease"/>
    <property type="match status" value="1"/>
</dbReference>
<dbReference type="Gene3D" id="3.20.20.140">
    <property type="entry name" value="Metal-dependent hydrolases"/>
    <property type="match status" value="1"/>
</dbReference>
<dbReference type="FunFam" id="3.20.20.140:FF:000005">
    <property type="entry name" value="TatD family hydrolase"/>
    <property type="match status" value="1"/>
</dbReference>
<dbReference type="InterPro" id="IPR018228">
    <property type="entry name" value="DNase_TatD-rel_CS"/>
</dbReference>